<evidence type="ECO:0000256" key="6">
    <source>
        <dbReference type="ARBA" id="ARBA00022694"/>
    </source>
</evidence>
<dbReference type="InterPro" id="IPR014816">
    <property type="entry name" value="tRNA_MeTrfase_Gcd14"/>
</dbReference>
<reference evidence="12" key="1">
    <citation type="submission" date="2017-02" db="UniProtKB">
        <authorList>
            <consortium name="WormBaseParasite"/>
        </authorList>
    </citation>
    <scope>IDENTIFICATION</scope>
</reference>
<evidence type="ECO:0000256" key="8">
    <source>
        <dbReference type="ARBA" id="ARBA00048481"/>
    </source>
</evidence>
<dbReference type="Proteomes" id="UP000274504">
    <property type="component" value="Unassembled WGS sequence"/>
</dbReference>
<evidence type="ECO:0000256" key="7">
    <source>
        <dbReference type="ARBA" id="ARBA00023242"/>
    </source>
</evidence>
<comment type="subcellular location">
    <subcellularLocation>
        <location evidence="1">Nucleus</location>
    </subcellularLocation>
</comment>
<dbReference type="STRING" id="6216.A0A0R3SKR0"/>
<evidence type="ECO:0000259" key="9">
    <source>
        <dbReference type="Pfam" id="PF08704"/>
    </source>
</evidence>
<dbReference type="SUPFAM" id="SSF53335">
    <property type="entry name" value="S-adenosyl-L-methionine-dependent methyltransferases"/>
    <property type="match status" value="1"/>
</dbReference>
<dbReference type="WBParaSite" id="HDID_0000552501-mRNA-1">
    <property type="protein sequence ID" value="HDID_0000552501-mRNA-1"/>
    <property type="gene ID" value="HDID_0000552501"/>
</dbReference>
<keyword evidence="3" id="KW-0489">Methyltransferase</keyword>
<dbReference type="OrthoDB" id="1925287at2759"/>
<gene>
    <name evidence="10" type="ORF">HDID_LOCUS5523</name>
</gene>
<comment type="catalytic activity">
    <reaction evidence="8">
        <text>an adenosine in mRNA + S-adenosyl-L-methionine = an N(1)-methyladenosine in mRNA + S-adenosyl-L-homocysteine + H(+)</text>
        <dbReference type="Rhea" id="RHEA:55392"/>
        <dbReference type="Rhea" id="RHEA-COMP:12414"/>
        <dbReference type="Rhea" id="RHEA-COMP:12415"/>
        <dbReference type="ChEBI" id="CHEBI:15378"/>
        <dbReference type="ChEBI" id="CHEBI:57856"/>
        <dbReference type="ChEBI" id="CHEBI:59789"/>
        <dbReference type="ChEBI" id="CHEBI:74411"/>
        <dbReference type="ChEBI" id="CHEBI:74491"/>
    </reaction>
</comment>
<dbReference type="GO" id="GO:0005634">
    <property type="term" value="C:nucleus"/>
    <property type="evidence" value="ECO:0007669"/>
    <property type="project" value="UniProtKB-SubCell"/>
</dbReference>
<accession>A0A0R3SKR0</accession>
<evidence type="ECO:0000256" key="2">
    <source>
        <dbReference type="ARBA" id="ARBA00012796"/>
    </source>
</evidence>
<keyword evidence="4" id="KW-0808">Transferase</keyword>
<keyword evidence="5" id="KW-0949">S-adenosyl-L-methionine</keyword>
<evidence type="ECO:0000313" key="12">
    <source>
        <dbReference type="WBParaSite" id="HDID_0000552501-mRNA-1"/>
    </source>
</evidence>
<dbReference type="PANTHER" id="PTHR12133">
    <property type="entry name" value="TRNA (ADENINE(58)-N(1))-METHYLTRANSFERASE"/>
    <property type="match status" value="1"/>
</dbReference>
<evidence type="ECO:0000256" key="3">
    <source>
        <dbReference type="ARBA" id="ARBA00022603"/>
    </source>
</evidence>
<dbReference type="InterPro" id="IPR029063">
    <property type="entry name" value="SAM-dependent_MTases_sf"/>
</dbReference>
<dbReference type="InterPro" id="IPR049470">
    <property type="entry name" value="TRM61_C"/>
</dbReference>
<dbReference type="GO" id="GO:0160107">
    <property type="term" value="F:tRNA (adenine(58)-N1)-methyltransferase activity"/>
    <property type="evidence" value="ECO:0007669"/>
    <property type="project" value="UniProtKB-EC"/>
</dbReference>
<dbReference type="GO" id="GO:0030488">
    <property type="term" value="P:tRNA methylation"/>
    <property type="evidence" value="ECO:0007669"/>
    <property type="project" value="InterPro"/>
</dbReference>
<dbReference type="PROSITE" id="PS51620">
    <property type="entry name" value="SAM_TRM61"/>
    <property type="match status" value="1"/>
</dbReference>
<evidence type="ECO:0000256" key="5">
    <source>
        <dbReference type="ARBA" id="ARBA00022691"/>
    </source>
</evidence>
<dbReference type="EC" id="2.1.1.220" evidence="2"/>
<protein>
    <recommendedName>
        <fullName evidence="2">tRNA (adenine(58)-N(1))-methyltransferase</fullName>
        <ecNumber evidence="2">2.1.1.220</ecNumber>
    </recommendedName>
</protein>
<keyword evidence="7" id="KW-0539">Nucleus</keyword>
<dbReference type="GO" id="GO:0031515">
    <property type="term" value="C:tRNA (m1A) methyltransferase complex"/>
    <property type="evidence" value="ECO:0007669"/>
    <property type="project" value="InterPro"/>
</dbReference>
<dbReference type="PANTHER" id="PTHR12133:SF2">
    <property type="entry name" value="TRNA (ADENINE(58)-N(1))-METHYLTRANSFERASE CATALYTIC SUBUNIT TRMT61A"/>
    <property type="match status" value="1"/>
</dbReference>
<sequence length="214" mass="24378">MKFKEQNMPDMLFIWSEHGLKDVVSVDHRDVLAEGFPEAGSQYNPNGCQAVMIDLPEPWVVISNLSKCFTPSGGRVCVFSPCIEQVQKSCDNLRSAGFTHIEVLECVSRNYDFVHSVLNVPNFGQKNATELLNGTYVFGKTDVTEETNSVGKVYKKRQPHLYPPLSNYLTFTNGPKGKHGNREDGYWTAMPKVSITPRLFIKYYTYYHGYRYVI</sequence>
<dbReference type="AlphaFoldDB" id="A0A0R3SKR0"/>
<dbReference type="Gene3D" id="3.40.50.150">
    <property type="entry name" value="Vaccinia Virus protein VP39"/>
    <property type="match status" value="1"/>
</dbReference>
<organism evidence="12">
    <name type="scientific">Hymenolepis diminuta</name>
    <name type="common">Rat tapeworm</name>
    <dbReference type="NCBI Taxonomy" id="6216"/>
    <lineage>
        <taxon>Eukaryota</taxon>
        <taxon>Metazoa</taxon>
        <taxon>Spiralia</taxon>
        <taxon>Lophotrochozoa</taxon>
        <taxon>Platyhelminthes</taxon>
        <taxon>Cestoda</taxon>
        <taxon>Eucestoda</taxon>
        <taxon>Cyclophyllidea</taxon>
        <taxon>Hymenolepididae</taxon>
        <taxon>Hymenolepis</taxon>
    </lineage>
</organism>
<name>A0A0R3SKR0_HYMDI</name>
<evidence type="ECO:0000256" key="1">
    <source>
        <dbReference type="ARBA" id="ARBA00004123"/>
    </source>
</evidence>
<dbReference type="EMBL" id="UYSG01002938">
    <property type="protein sequence ID" value="VDL57841.1"/>
    <property type="molecule type" value="Genomic_DNA"/>
</dbReference>
<evidence type="ECO:0000256" key="4">
    <source>
        <dbReference type="ARBA" id="ARBA00022679"/>
    </source>
</evidence>
<keyword evidence="6" id="KW-0819">tRNA processing</keyword>
<feature type="domain" description="tRNA (adenine(58)-N(1))-methyltransferase catalytic subunit TRM61 C-terminal" evidence="9">
    <location>
        <begin position="12"/>
        <end position="147"/>
    </location>
</feature>
<proteinExistence type="predicted"/>
<dbReference type="Pfam" id="PF08704">
    <property type="entry name" value="GCD14"/>
    <property type="match status" value="1"/>
</dbReference>
<evidence type="ECO:0000313" key="11">
    <source>
        <dbReference type="Proteomes" id="UP000274504"/>
    </source>
</evidence>
<reference evidence="10 11" key="2">
    <citation type="submission" date="2018-11" db="EMBL/GenBank/DDBJ databases">
        <authorList>
            <consortium name="Pathogen Informatics"/>
        </authorList>
    </citation>
    <scope>NUCLEOTIDE SEQUENCE [LARGE SCALE GENOMIC DNA]</scope>
</reference>
<evidence type="ECO:0000313" key="10">
    <source>
        <dbReference type="EMBL" id="VDL57841.1"/>
    </source>
</evidence>